<feature type="domain" description="EGF-like" evidence="17">
    <location>
        <begin position="3315"/>
        <end position="3348"/>
    </location>
</feature>
<feature type="disulfide bond" evidence="13">
    <location>
        <begin position="2702"/>
        <end position="2720"/>
    </location>
</feature>
<feature type="disulfide bond" evidence="13">
    <location>
        <begin position="2494"/>
        <end position="2512"/>
    </location>
</feature>
<feature type="repeat" description="LDL-receptor class B" evidence="14">
    <location>
        <begin position="2963"/>
        <end position="3005"/>
    </location>
</feature>
<feature type="disulfide bond" evidence="12">
    <location>
        <begin position="3282"/>
        <end position="3292"/>
    </location>
</feature>
<keyword evidence="10" id="KW-0675">Receptor</keyword>
<feature type="disulfide bond" evidence="13">
    <location>
        <begin position="1511"/>
        <end position="1529"/>
    </location>
</feature>
<feature type="repeat" description="LDL-receptor class B" evidence="14">
    <location>
        <begin position="630"/>
        <end position="678"/>
    </location>
</feature>
<dbReference type="InterPro" id="IPR000033">
    <property type="entry name" value="LDLR_classB_rpt"/>
</dbReference>
<dbReference type="PROSITE" id="PS50068">
    <property type="entry name" value="LDLRA_2"/>
    <property type="match status" value="19"/>
</dbReference>
<feature type="compositionally biased region" description="Basic and acidic residues" evidence="15">
    <location>
        <begin position="3676"/>
        <end position="3701"/>
    </location>
</feature>
<feature type="disulfide bond" evidence="13">
    <location>
        <begin position="1523"/>
        <end position="1538"/>
    </location>
</feature>
<feature type="disulfide bond" evidence="13">
    <location>
        <begin position="2618"/>
        <end position="2630"/>
    </location>
</feature>
<feature type="disulfide bond" evidence="13">
    <location>
        <begin position="1474"/>
        <end position="1492"/>
    </location>
</feature>
<dbReference type="SMART" id="SM00181">
    <property type="entry name" value="EGF"/>
    <property type="match status" value="20"/>
</dbReference>
<keyword evidence="9 12" id="KW-1015">Disulfide bond</keyword>
<gene>
    <name evidence="18" type="ORF">ANN_26181</name>
</gene>
<dbReference type="PROSITE" id="PS00022">
    <property type="entry name" value="EGF_1"/>
    <property type="match status" value="6"/>
</dbReference>
<reference evidence="18 19" key="1">
    <citation type="journal article" date="2022" name="Allergy">
        <title>Genome assembly and annotation of Periplaneta americana reveal a comprehensive cockroach allergen profile.</title>
        <authorList>
            <person name="Wang L."/>
            <person name="Xiong Q."/>
            <person name="Saelim N."/>
            <person name="Wang L."/>
            <person name="Nong W."/>
            <person name="Wan A.T."/>
            <person name="Shi M."/>
            <person name="Liu X."/>
            <person name="Cao Q."/>
            <person name="Hui J.H.L."/>
            <person name="Sookrung N."/>
            <person name="Leung T.F."/>
            <person name="Tungtrongchitr A."/>
            <person name="Tsui S.K.W."/>
        </authorList>
    </citation>
    <scope>NUCLEOTIDE SEQUENCE [LARGE SCALE GENOMIC DNA]</scope>
    <source>
        <strain evidence="18">PWHHKU_190912</strain>
    </source>
</reference>
<feature type="disulfide bond" evidence="13">
    <location>
        <begin position="1816"/>
        <end position="1834"/>
    </location>
</feature>
<evidence type="ECO:0000313" key="19">
    <source>
        <dbReference type="Proteomes" id="UP001148838"/>
    </source>
</evidence>
<feature type="disulfide bond" evidence="13">
    <location>
        <begin position="1596"/>
        <end position="1608"/>
    </location>
</feature>
<feature type="repeat" description="LDL-receptor class B" evidence="14">
    <location>
        <begin position="2141"/>
        <end position="2184"/>
    </location>
</feature>
<dbReference type="PANTHER" id="PTHR22722:SF5">
    <property type="entry name" value="LOW-DENSITY LIPOPROTEIN RECEPTOR-RELATED PROTEIN 1B"/>
    <property type="match status" value="1"/>
</dbReference>
<feature type="disulfide bond" evidence="13">
    <location>
        <begin position="2487"/>
        <end position="2499"/>
    </location>
</feature>
<feature type="disulfide bond" evidence="12">
    <location>
        <begin position="3489"/>
        <end position="3499"/>
    </location>
</feature>
<keyword evidence="11" id="KW-0325">Glycoprotein</keyword>
<feature type="disulfide bond" evidence="13">
    <location>
        <begin position="2695"/>
        <end position="2707"/>
    </location>
</feature>
<dbReference type="InterPro" id="IPR018097">
    <property type="entry name" value="EGF_Ca-bd_CS"/>
</dbReference>
<feature type="repeat" description="LDL-receptor class B" evidence="14">
    <location>
        <begin position="2098"/>
        <end position="2140"/>
    </location>
</feature>
<keyword evidence="8 16" id="KW-0472">Membrane</keyword>
<feature type="disulfide bond" evidence="13">
    <location>
        <begin position="1569"/>
        <end position="1584"/>
    </location>
</feature>
<feature type="domain" description="EGF-like" evidence="17">
    <location>
        <begin position="3445"/>
        <end position="3480"/>
    </location>
</feature>
<feature type="disulfide bond" evidence="13">
    <location>
        <begin position="1647"/>
        <end position="1665"/>
    </location>
</feature>
<feature type="disulfide bond" evidence="13">
    <location>
        <begin position="2676"/>
        <end position="2691"/>
    </location>
</feature>
<evidence type="ECO:0000256" key="11">
    <source>
        <dbReference type="ARBA" id="ARBA00023180"/>
    </source>
</evidence>
<feature type="repeat" description="LDL-receptor class B" evidence="14">
    <location>
        <begin position="898"/>
        <end position="939"/>
    </location>
</feature>
<dbReference type="InterPro" id="IPR002172">
    <property type="entry name" value="LDrepeatLR_classA_rpt"/>
</dbReference>
<dbReference type="CDD" id="cd00112">
    <property type="entry name" value="LDLa"/>
    <property type="match status" value="18"/>
</dbReference>
<dbReference type="CDD" id="cd00054">
    <property type="entry name" value="EGF_CA"/>
    <property type="match status" value="4"/>
</dbReference>
<dbReference type="Pfam" id="PF00058">
    <property type="entry name" value="Ldl_recept_b"/>
    <property type="match status" value="10"/>
</dbReference>
<feature type="disulfide bond" evidence="13">
    <location>
        <begin position="2371"/>
        <end position="2389"/>
    </location>
</feature>
<feature type="disulfide bond" evidence="13">
    <location>
        <begin position="1868"/>
        <end position="1883"/>
    </location>
</feature>
<dbReference type="Gene3D" id="2.120.10.30">
    <property type="entry name" value="TolB, C-terminal domain"/>
    <property type="match status" value="9"/>
</dbReference>
<feature type="repeat" description="LDL-receptor class B" evidence="14">
    <location>
        <begin position="3006"/>
        <end position="3049"/>
    </location>
</feature>
<feature type="disulfide bond" evidence="12">
    <location>
        <begin position="3525"/>
        <end position="3535"/>
    </location>
</feature>
<feature type="disulfide bond" evidence="13">
    <location>
        <begin position="2598"/>
        <end position="2613"/>
    </location>
</feature>
<comment type="caution">
    <text evidence="18">The sequence shown here is derived from an EMBL/GenBank/DDBJ whole genome shotgun (WGS) entry which is preliminary data.</text>
</comment>
<dbReference type="Gene3D" id="2.10.25.10">
    <property type="entry name" value="Laminin"/>
    <property type="match status" value="10"/>
</dbReference>
<dbReference type="InterPro" id="IPR051221">
    <property type="entry name" value="LDLR-related"/>
</dbReference>
<feature type="disulfide bond" evidence="12">
    <location>
        <begin position="3549"/>
        <end position="3558"/>
    </location>
</feature>
<evidence type="ECO:0000256" key="7">
    <source>
        <dbReference type="ARBA" id="ARBA00022989"/>
    </source>
</evidence>
<feature type="disulfide bond" evidence="13">
    <location>
        <begin position="2795"/>
        <end position="2810"/>
    </location>
</feature>
<evidence type="ECO:0000256" key="5">
    <source>
        <dbReference type="ARBA" id="ARBA00022737"/>
    </source>
</evidence>
<evidence type="ECO:0000256" key="15">
    <source>
        <dbReference type="SAM" id="MobiDB-lite"/>
    </source>
</evidence>
<evidence type="ECO:0000259" key="17">
    <source>
        <dbReference type="PROSITE" id="PS50026"/>
    </source>
</evidence>
<dbReference type="Gene3D" id="4.10.400.10">
    <property type="entry name" value="Low-density Lipoprotein Receptor"/>
    <property type="match status" value="18"/>
</dbReference>
<proteinExistence type="predicted"/>
<feature type="repeat" description="LDL-receptor class B" evidence="14">
    <location>
        <begin position="160"/>
        <end position="202"/>
    </location>
</feature>
<feature type="disulfide bond" evidence="12">
    <location>
        <begin position="3304"/>
        <end position="3313"/>
    </location>
</feature>
<feature type="disulfide bond" evidence="13">
    <location>
        <begin position="1603"/>
        <end position="1621"/>
    </location>
</feature>
<protein>
    <recommendedName>
        <fullName evidence="17">EGF-like domain-containing protein</fullName>
    </recommendedName>
</protein>
<feature type="domain" description="EGF-like" evidence="17">
    <location>
        <begin position="3278"/>
        <end position="3314"/>
    </location>
</feature>
<feature type="disulfide bond" evidence="13">
    <location>
        <begin position="1828"/>
        <end position="1843"/>
    </location>
</feature>
<dbReference type="Pfam" id="PF00057">
    <property type="entry name" value="Ldl_recept_a"/>
    <property type="match status" value="18"/>
</dbReference>
<dbReference type="InterPro" id="IPR036055">
    <property type="entry name" value="LDL_receptor-like_sf"/>
</dbReference>
<keyword evidence="4 16" id="KW-0812">Transmembrane</keyword>
<feature type="disulfide bond" evidence="12">
    <location>
        <begin position="3470"/>
        <end position="3479"/>
    </location>
</feature>
<feature type="disulfide bond" evidence="13">
    <location>
        <begin position="2454"/>
        <end position="2472"/>
    </location>
</feature>
<dbReference type="PRINTS" id="PR00261">
    <property type="entry name" value="LDLRECEPTOR"/>
</dbReference>
<dbReference type="SMART" id="SM00135">
    <property type="entry name" value="LY"/>
    <property type="match status" value="25"/>
</dbReference>
<feature type="domain" description="EGF-like" evidence="17">
    <location>
        <begin position="3521"/>
        <end position="3559"/>
    </location>
</feature>
<feature type="repeat" description="LDL-receptor class B" evidence="14">
    <location>
        <begin position="203"/>
        <end position="251"/>
    </location>
</feature>
<comment type="caution">
    <text evidence="12">Lacks conserved residue(s) required for the propagation of feature annotation.</text>
</comment>
<feature type="domain" description="EGF-like" evidence="17">
    <location>
        <begin position="1925"/>
        <end position="1963"/>
    </location>
</feature>
<feature type="disulfide bond" evidence="12">
    <location>
        <begin position="3266"/>
        <end position="3275"/>
    </location>
</feature>
<feature type="disulfide bond" evidence="12">
    <location>
        <begin position="3407"/>
        <end position="3416"/>
    </location>
</feature>
<feature type="repeat" description="LDL-receptor class B" evidence="14">
    <location>
        <begin position="114"/>
        <end position="159"/>
    </location>
</feature>
<feature type="repeat" description="LDL-receptor class B" evidence="14">
    <location>
        <begin position="542"/>
        <end position="584"/>
    </location>
</feature>
<feature type="repeat" description="LDL-receptor class B" evidence="14">
    <location>
        <begin position="1052"/>
        <end position="1094"/>
    </location>
</feature>
<evidence type="ECO:0000256" key="9">
    <source>
        <dbReference type="ARBA" id="ARBA00023157"/>
    </source>
</evidence>
<feature type="disulfide bond" evidence="13">
    <location>
        <begin position="1856"/>
        <end position="1874"/>
    </location>
</feature>
<dbReference type="PROSITE" id="PS01209">
    <property type="entry name" value="LDLRA_1"/>
    <property type="match status" value="7"/>
</dbReference>
<keyword evidence="2 12" id="KW-0245">EGF-like domain</keyword>
<feature type="disulfide bond" evidence="13">
    <location>
        <begin position="2714"/>
        <end position="2729"/>
    </location>
</feature>
<comment type="subcellular location">
    <subcellularLocation>
        <location evidence="1">Membrane</location>
        <topology evidence="1">Single-pass membrane protein</topology>
    </subcellularLocation>
</comment>
<dbReference type="PROSITE" id="PS01187">
    <property type="entry name" value="EGF_CA"/>
    <property type="match status" value="1"/>
</dbReference>
<feature type="disulfide bond" evidence="13">
    <location>
        <begin position="2783"/>
        <end position="2801"/>
    </location>
</feature>
<evidence type="ECO:0000256" key="13">
    <source>
        <dbReference type="PROSITE-ProRule" id="PRU00124"/>
    </source>
</evidence>
<organism evidence="18 19">
    <name type="scientific">Periplaneta americana</name>
    <name type="common">American cockroach</name>
    <name type="synonym">Blatta americana</name>
    <dbReference type="NCBI Taxonomy" id="6978"/>
    <lineage>
        <taxon>Eukaryota</taxon>
        <taxon>Metazoa</taxon>
        <taxon>Ecdysozoa</taxon>
        <taxon>Arthropoda</taxon>
        <taxon>Hexapoda</taxon>
        <taxon>Insecta</taxon>
        <taxon>Pterygota</taxon>
        <taxon>Neoptera</taxon>
        <taxon>Polyneoptera</taxon>
        <taxon>Dictyoptera</taxon>
        <taxon>Blattodea</taxon>
        <taxon>Blattoidea</taxon>
        <taxon>Blattidae</taxon>
        <taxon>Blattinae</taxon>
        <taxon>Periplaneta</taxon>
    </lineage>
</organism>
<evidence type="ECO:0000256" key="8">
    <source>
        <dbReference type="ARBA" id="ARBA00023136"/>
    </source>
</evidence>
<keyword evidence="6" id="KW-0106">Calcium</keyword>
<feature type="transmembrane region" description="Helical" evidence="16">
    <location>
        <begin position="3576"/>
        <end position="3603"/>
    </location>
</feature>
<feature type="disulfide bond" evidence="13">
    <location>
        <begin position="2741"/>
        <end position="2759"/>
    </location>
</feature>
<keyword evidence="19" id="KW-1185">Reference proteome</keyword>
<keyword evidence="3" id="KW-0254">Endocytosis</keyword>
<dbReference type="PANTHER" id="PTHR22722">
    <property type="entry name" value="LOW-DENSITY LIPOPROTEIN RECEPTOR-RELATED PROTEIN 2-RELATED"/>
    <property type="match status" value="1"/>
</dbReference>
<evidence type="ECO:0000256" key="6">
    <source>
        <dbReference type="ARBA" id="ARBA00022837"/>
    </source>
</evidence>
<dbReference type="PROSITE" id="PS01186">
    <property type="entry name" value="EGF_2"/>
    <property type="match status" value="2"/>
</dbReference>
<dbReference type="PROSITE" id="PS51120">
    <property type="entry name" value="LDLRB"/>
    <property type="match status" value="14"/>
</dbReference>
<dbReference type="InterPro" id="IPR023415">
    <property type="entry name" value="LDLR_class-A_CS"/>
</dbReference>
<dbReference type="PROSITE" id="PS50026">
    <property type="entry name" value="EGF_3"/>
    <property type="match status" value="8"/>
</dbReference>
<evidence type="ECO:0000256" key="2">
    <source>
        <dbReference type="ARBA" id="ARBA00022536"/>
    </source>
</evidence>
<feature type="disulfide bond" evidence="12">
    <location>
        <begin position="3236"/>
        <end position="3246"/>
    </location>
</feature>
<dbReference type="EMBL" id="JAJSOF020000036">
    <property type="protein sequence ID" value="KAJ4429178.1"/>
    <property type="molecule type" value="Genomic_DNA"/>
</dbReference>
<dbReference type="SUPFAM" id="SSF57196">
    <property type="entry name" value="EGF/Laminin"/>
    <property type="match status" value="10"/>
</dbReference>
<feature type="domain" description="EGF-like" evidence="17">
    <location>
        <begin position="3485"/>
        <end position="3520"/>
    </location>
</feature>
<evidence type="ECO:0000256" key="3">
    <source>
        <dbReference type="ARBA" id="ARBA00022583"/>
    </source>
</evidence>
<feature type="disulfide bond" evidence="13">
    <location>
        <begin position="2637"/>
        <end position="2652"/>
    </location>
</feature>
<feature type="disulfide bond" evidence="13">
    <location>
        <begin position="1467"/>
        <end position="1479"/>
    </location>
</feature>
<evidence type="ECO:0000256" key="10">
    <source>
        <dbReference type="ARBA" id="ARBA00023170"/>
    </source>
</evidence>
<feature type="domain" description="EGF-like" evidence="17">
    <location>
        <begin position="3232"/>
        <end position="3276"/>
    </location>
</feature>
<feature type="disulfide bond" evidence="13">
    <location>
        <begin position="1809"/>
        <end position="1821"/>
    </location>
</feature>
<evidence type="ECO:0000256" key="1">
    <source>
        <dbReference type="ARBA" id="ARBA00004167"/>
    </source>
</evidence>
<keyword evidence="5" id="KW-0677">Repeat</keyword>
<feature type="region of interest" description="Disordered" evidence="15">
    <location>
        <begin position="3668"/>
        <end position="3701"/>
    </location>
</feature>
<dbReference type="InterPro" id="IPR001881">
    <property type="entry name" value="EGF-like_Ca-bd_dom"/>
</dbReference>
<dbReference type="InterPro" id="IPR009030">
    <property type="entry name" value="Growth_fac_rcpt_cys_sf"/>
</dbReference>
<feature type="disulfide bond" evidence="13">
    <location>
        <begin position="2364"/>
        <end position="2376"/>
    </location>
</feature>
<feature type="disulfide bond" evidence="12">
    <location>
        <begin position="3510"/>
        <end position="3519"/>
    </location>
</feature>
<feature type="disulfide bond" evidence="13">
    <location>
        <begin position="2776"/>
        <end position="2788"/>
    </location>
</feature>
<evidence type="ECO:0000256" key="4">
    <source>
        <dbReference type="ARBA" id="ARBA00022692"/>
    </source>
</evidence>
<feature type="disulfide bond" evidence="13">
    <location>
        <begin position="2625"/>
        <end position="2643"/>
    </location>
</feature>
<feature type="disulfide bond" evidence="13">
    <location>
        <begin position="2734"/>
        <end position="2746"/>
    </location>
</feature>
<feature type="disulfide bond" evidence="13">
    <location>
        <begin position="1426"/>
        <end position="1438"/>
    </location>
</feature>
<dbReference type="SMART" id="SM00192">
    <property type="entry name" value="LDLa"/>
    <property type="match status" value="20"/>
</dbReference>
<dbReference type="SUPFAM" id="SSF57424">
    <property type="entry name" value="LDL receptor-like module"/>
    <property type="match status" value="18"/>
</dbReference>
<dbReference type="InterPro" id="IPR000152">
    <property type="entry name" value="EGF-type_Asp/Asn_hydroxyl_site"/>
</dbReference>
<feature type="repeat" description="LDL-receptor class B" evidence="14">
    <location>
        <begin position="1008"/>
        <end position="1051"/>
    </location>
</feature>
<accession>A0ABQ8S576</accession>
<dbReference type="PROSITE" id="PS00010">
    <property type="entry name" value="ASX_HYDROXYL"/>
    <property type="match status" value="1"/>
</dbReference>
<feature type="repeat" description="LDL-receptor class B" evidence="14">
    <location>
        <begin position="965"/>
        <end position="1007"/>
    </location>
</feature>
<name>A0ABQ8S576_PERAM</name>
<evidence type="ECO:0000256" key="14">
    <source>
        <dbReference type="PROSITE-ProRule" id="PRU00461"/>
    </source>
</evidence>
<feature type="disulfide bond" evidence="12">
    <location>
        <begin position="3386"/>
        <end position="3396"/>
    </location>
</feature>
<evidence type="ECO:0000256" key="16">
    <source>
        <dbReference type="SAM" id="Phobius"/>
    </source>
</evidence>
<feature type="disulfide bond" evidence="12">
    <location>
        <begin position="3338"/>
        <end position="3347"/>
    </location>
</feature>
<dbReference type="InterPro" id="IPR000742">
    <property type="entry name" value="EGF"/>
</dbReference>
<dbReference type="InterPro" id="IPR011042">
    <property type="entry name" value="6-blade_b-propeller_TolB-like"/>
</dbReference>
<evidence type="ECO:0000256" key="12">
    <source>
        <dbReference type="PROSITE-ProRule" id="PRU00076"/>
    </source>
</evidence>
<feature type="disulfide bond" evidence="13">
    <location>
        <begin position="2427"/>
        <end position="2442"/>
    </location>
</feature>
<dbReference type="SMART" id="SM00179">
    <property type="entry name" value="EGF_CA"/>
    <property type="match status" value="6"/>
</dbReference>
<feature type="disulfide bond" evidence="13">
    <location>
        <begin position="1433"/>
        <end position="1451"/>
    </location>
</feature>
<keyword evidence="7 16" id="KW-1133">Transmembrane helix</keyword>
<dbReference type="SUPFAM" id="SSF57184">
    <property type="entry name" value="Growth factor receptor domain"/>
    <property type="match status" value="1"/>
</dbReference>
<feature type="disulfide bond" evidence="13">
    <location>
        <begin position="2447"/>
        <end position="2459"/>
    </location>
</feature>
<feature type="repeat" description="LDL-receptor class B" evidence="14">
    <location>
        <begin position="1291"/>
        <end position="1333"/>
    </location>
</feature>
<dbReference type="Gene3D" id="4.10.1220.10">
    <property type="entry name" value="EGF-type module"/>
    <property type="match status" value="1"/>
</dbReference>
<sequence>MARPIVRTDLMKDFAVPDQMTCLASHPCEAWGVCSQLCEPLKYGHKCTCEHGYKLQHDGFTCKSTENATAYVIFSNRHELRGVDLQTFSVKALISSLKNTIALDFYYKEDSKTVSIYWTDVIDDKIYRGTLVGSSLSNIEVVVQTGLATAEGLAVDWIGQNLYWVESNLDQIEVARLNGSFRRTLIAGDMESPRAIALDPRYGLLFWTDWDANAPRIERCSMSGQNRTVVVRVDQVTDGAWPNGLTLDYMLKRIYWIDASGINIILQSVIRHYNFLQYCEVDSNDSIIHYESILMIRSRFFPVCDSNYSFESSTSSRFFPVCDSNYSFELSTNDSQDTFFCKLQEWFNRFKDAAHQRRVSSVVAGPKRSAAVVERVRNLVMADRRLTMREIAEESRYLVYAVLHCDVKNCLVRSDSIHTTFYNGSDHREVIRGHEMLSHPFAIALFGNYVYWTDWRTNAVIRANKWNGSDISVIQRTLTQPFDIQILHPSRQPRVNERVLLFSRANEIRGVDLGMPYYHTIPTISLPQVLSPSQLDFVAATHKIYWTDIQVNEVKRTGLTGGITESIIDTGIEQPTGFAIDWISGNMFVSSSRSTSSNILVCSLEGEMVATVVEDANFQIRSLALDPLRGKLYWSSWSGDNYMIHQAHMDGSEQIVLVSRREDDALHSPQSLCMDLESQRLYWVNTGSDSVQYYDFLTSLVVTVHLNNDHPTAATVYRGKLYYANQDDNAIHVTNKTTGADNTILRNNTASVTSLRIYDPEVQTGDNACSVNKGNCSHLCLPISETERMCMCATGYVTDSSDSTKCVGCDISFNYEKDIEKKVNRFQMICGTIGRTLGRKARKETQMKFYKGIDEFLFYSINWEIKGLPLGDDNTTQMLGPISRVSMASSIDFHAKLDYLYWADSDHGTVTRIRRDGTGRQTVVEHFESMESIPVDWLPDEVMFCHVMLSLMFSDTGLAVDWVAGNVYWTDPKFNVIEMARLNGSCRYVVVTGNLDKPTAIAVDPPNGFLFWSDAGKEPRLERSRLDGSQRFVLVNDTGNSINDIALDYENQKLYWCDSRTNRIERINYDGSDREVLLEQTLDSPRAITVHQDRVFWIDIAYERGSILSAPASNLSDHRILLSGAGDALKDIQVFTTARQQGTNPCAIDNGGCAELCLYNGTHPVCACAHGKVTEKGTCENYDSFLVYSRVVRIDSINMFDELNRNAPYPSIQSKDFMRNAIGLTFDYERSKIFYSDIQRGSINSVFFNGTGHKPIVEPIQRAYVTGYDKENIITTDIRMPNALTLDHKAQKLYWGDARLDKIERAEYDGSNRVILAKVTPQHPFDLAVYGDFIFWTDWVLHAVIRANKYTGEDVVWLRKEVPRPMGIIAIANDTNDCMTNPCRVLNGGCQDECTLLASGAVQCRCFPGRTLLGDGQRCTSKDADCNEQEFRCSAGGCIPYHLTCDGVANCEDESDEDPHYCALRMCPPGFFQCQNNRCMPNNRVCNHMNDCGDLSDEANCSCSSEHNFRCATGQCILASFRCDNDPDCPDASDEMHCEKPRNCSELQPSLPVIACNHTTSCIHVNWICDGENDCWDNSDEENCDHHTTTTAPQECSSLQFQCANGHCIMKAWLCDKDNDCDDAVGDGPSSDEQNCTYHCRPDQFKCNNSDCIPTTWRCDGTPDCSDSSDETEDCSKCMAYWLAELVAQNIKLMSLLLLQRLEYVLTRISSATAQGDVSPLPGHVMERRTAVMALTSLWKWGVCMSTTHTVHQISSAVQTTDALIWTRIKLSQRKKNLNVILKTKEYYCDRDDDCGDGSDEPLYCNKKCHTNEMACKNGRCILAQWRCNGKDDCGDHSDEDDCHHQGCQGADMFKCNNNLCVNETLLCNGENDCGDYSDEELCNINECENQNLCAHICTDKKIGYECSCHSGSRVHPKDPHLCSDVDECQDRPCSQTCRNLLGSYVCSCVEGYILRADKHSCKANSISENVLDHVKLSDDFIVCFDKALNKVIQRGHMDITISFSKSVMHIEPKLIFTNRYYIRELDLNGKNTLRAHNLANAVALDYDWAEQCIYWSDVMALGSSIKRLCGSSDSAYQVLHSATLQNPDGLAVDWVGRNLYWCDKGLDTIEVSKLDGRYRKVLINTGLQEPRAITLDPRNGYMYWTDWGDRPYIGKAGMDGSGQRILVNDSLGWPNALTISYETNELFWADAREDYIAVSDLEGNNRKIILSRERDSKVMLHHIFALTVLEDYLYWTDWETKSVERCHKYNGTDCSTLTTTVHRPMDIHAYHPLRQVPVSNNPCLHNAGCSTLCLLSPNHGHQCACPENYILDEDGRSCIANCTTAHYICATTYKCIPFWWKCDTQDDCGDGSDEHKDCPKFECMPGQFQCNNTNCIHPSQLCNGESECGDGSDEMDCNQYTCLGTQFKCKGNASVSDRCIPLSKQCDGHADCLAEEDEQDCPPKTCPPNQYSCKNKKCIPSVWECDGDNDCGDNSDENQNCKERKCPIDHFKCQSGRCIPKSWQCDGDHDCSQGEDEPASCSSADFHTCDPTYFKCKNNKHQIIIMKRFLTLYGSTKKELRNMGLVYQKQCGDAELIVNSLNICLCCCRCIPGRWRCDYDNDCGDHSDEDGCVPRKCSESEFRCSDGRCIRGIHHCDGEYNCDDHSDENNCNTTCNQNEFQCQNPHYCIFIEWKCDGDTDCSDGSDEANCNDSCPDNQFTCQNKQCISISWRCDGDDDCGDNSDEMQCESLACPPGRHRCKNHICISPINVCDGKDNCGDGSDEDPVVCQQSGHCTLDQFRCANKNCISKKLQCDSFNDCGDNSDEEGCIQPPCHFGACSQICVEKKGGNFACHCAPGFIGEGTSRNKTCLAKGKPAHLMVAGETDLRDLNPYKAGENSPTQTLSKQFSDPGHKVESMDILWDPAKSAVFWSDHHSKMIRRSYLYDMPSTRTRPRRVQRDDMKVLAMNLVDPRGLAVDWVGRRVYWVDAGQDVVMVSDLTGEKKSTLIDTELDQPHDIVVDPQSGLMFWSDWGVNSRIESAYMDGTGRRALVNTMVQWPTGLAIDYPARRLYWTDPKAYTVESVDLNGQDRQLIKRFPHREKPYKVEVFEDSLYVSTYQTNNIIKLNKFGHGNLTYLVQGLNRASDILIVQENKQTKNLKNPCHPSPCHNSTLCLLGPSSHTEPSFSCVCPDGLVKTVGSDNKSSSAQVVCIPTVRTPKVCDLDCHKGTCQMVKDKPVCRCQPLYDGDRCQNFRCSQYCRNKGLCFADLLTPVPSNLPPPLKCNCPAQWTGERCEIPVHMCENRCLNNGTCFSPRPGLAQCNCLPGFTGSRCENCVNLMCQNGGVCNRTDGVEHCVCQSGYSGTHCEHSDCDQYCLQGTCSLTARGPVCNCPPSFTGKRCEHDGCVGHCHNGGTCIPGAKTLTCSCPPRFTGRRCEVDLCKCTPCQDLNDPDCKCPVEQPAECHNSCYPDQCLNGGTCITVNGEPFCKCTGEYGGKDCSLHYGLQNPCQDYCKQNGICTLTAHGPMCHCLVGWTGSRCEERSACKGYCFNGGTCQESPDPSLKPSCICPSTNTGDRCQSPVLDFSVARGAEGNNYTMVMVVTVALTFLLVLVGSLVLACYMLRRRRSGKPFMHVRMHENVEISNPMYLREEVDDDADALDGNFSLDADKSGNFANPVYDSLYNVGSTGNGTTSVSEEKKGLLQRASKEGQHPSTDTRDSL</sequence>
<evidence type="ECO:0000313" key="18">
    <source>
        <dbReference type="EMBL" id="KAJ4429178.1"/>
    </source>
</evidence>
<feature type="disulfide bond" evidence="13">
    <location>
        <begin position="1640"/>
        <end position="1652"/>
    </location>
</feature>
<dbReference type="Proteomes" id="UP001148838">
    <property type="component" value="Unassembled WGS sequence"/>
</dbReference>
<feature type="disulfide bond" evidence="13">
    <location>
        <begin position="1486"/>
        <end position="1501"/>
    </location>
</feature>
<feature type="domain" description="EGF-like" evidence="17">
    <location>
        <begin position="3382"/>
        <end position="3417"/>
    </location>
</feature>
<feature type="disulfide bond" evidence="13">
    <location>
        <begin position="2383"/>
        <end position="2398"/>
    </location>
</feature>
<dbReference type="SUPFAM" id="SSF63825">
    <property type="entry name" value="YWTD domain"/>
    <property type="match status" value="6"/>
</dbReference>